<reference evidence="2" key="1">
    <citation type="submission" date="2019-04" db="EMBL/GenBank/DDBJ databases">
        <authorList>
            <person name="Alioto T."/>
            <person name="Alioto T."/>
        </authorList>
    </citation>
    <scope>NUCLEOTIDE SEQUENCE [LARGE SCALE GENOMIC DNA]</scope>
</reference>
<feature type="region of interest" description="Disordered" evidence="1">
    <location>
        <begin position="59"/>
        <end position="124"/>
    </location>
</feature>
<accession>A0A5E4BY41</accession>
<dbReference type="EMBL" id="CABDUW010000686">
    <property type="protein sequence ID" value="VTJ73592.1"/>
    <property type="molecule type" value="Genomic_DNA"/>
</dbReference>
<protein>
    <recommendedName>
        <fullName evidence="4">Protein FAM217B</fullName>
    </recommendedName>
</protein>
<feature type="compositionally biased region" description="Polar residues" evidence="1">
    <location>
        <begin position="321"/>
        <end position="339"/>
    </location>
</feature>
<dbReference type="Pfam" id="PF15344">
    <property type="entry name" value="FAM217"/>
    <property type="match status" value="1"/>
</dbReference>
<dbReference type="PANTHER" id="PTHR22145">
    <property type="entry name" value="SI:CH211-266K22.6"/>
    <property type="match status" value="1"/>
</dbReference>
<feature type="compositionally biased region" description="Low complexity" evidence="1">
    <location>
        <begin position="18"/>
        <end position="37"/>
    </location>
</feature>
<proteinExistence type="predicted"/>
<comment type="caution">
    <text evidence="2">The sequence shown here is derived from an EMBL/GenBank/DDBJ whole genome shotgun (WGS) entry which is preliminary data.</text>
</comment>
<dbReference type="InterPro" id="IPR029266">
    <property type="entry name" value="FAM217"/>
</dbReference>
<keyword evidence="3" id="KW-1185">Reference proteome</keyword>
<gene>
    <name evidence="2" type="ORF">MONAX_5E007734</name>
</gene>
<sequence length="441" mass="48466">MRASGSGEFFPNIRGIKKSPPQLSSSSNRLSKNSLSSAEKTVHQILDDGLPCEFLKKRNRVNECDQKSSNTNAGPSWSKAQQSRKSSGKRQSKSQGSHVSSQLRSSLLGASAGGEPQASTLGSRYREASESTLFLHFQSMKIMKEDVEEDSASDLSDSERIPIPPSPLSPPDLKLRAEEIDPIDFDLPPGQGHTKPEYHYPDFLPSPFNSWDLRDMALLLNAECRTTDVPRAGGLLGKYIDRLVQLEWLQDQTVQCEKAKAAKARPPAAPGTLGALKSPGRSKLIATALSRPLPYLEGASKSGPSQKKGWHHGEVHPSYYTFETSPRSPDVPSSTRLCSQKQTPETRTEEKKKRSNKSSKLQRWDLPYSDSSPKMETSGNIRIPRQTAMILDSADPCKSSRTPAHAHLKKKGNTNNCGHATVPSEKKLKANGVKQKTCKLK</sequence>
<evidence type="ECO:0000313" key="2">
    <source>
        <dbReference type="EMBL" id="VTJ73592.1"/>
    </source>
</evidence>
<feature type="region of interest" description="Disordered" evidence="1">
    <location>
        <begin position="321"/>
        <end position="378"/>
    </location>
</feature>
<evidence type="ECO:0008006" key="4">
    <source>
        <dbReference type="Google" id="ProtNLM"/>
    </source>
</evidence>
<feature type="region of interest" description="Disordered" evidence="1">
    <location>
        <begin position="1"/>
        <end position="40"/>
    </location>
</feature>
<dbReference type="AlphaFoldDB" id="A0A5E4BY41"/>
<evidence type="ECO:0000256" key="1">
    <source>
        <dbReference type="SAM" id="MobiDB-lite"/>
    </source>
</evidence>
<dbReference type="PANTHER" id="PTHR22145:SF3">
    <property type="entry name" value="PROTEIN FAM217B"/>
    <property type="match status" value="1"/>
</dbReference>
<evidence type="ECO:0000313" key="3">
    <source>
        <dbReference type="Proteomes" id="UP000335636"/>
    </source>
</evidence>
<feature type="region of interest" description="Disordered" evidence="1">
    <location>
        <begin position="394"/>
        <end position="423"/>
    </location>
</feature>
<organism evidence="2 3">
    <name type="scientific">Marmota monax</name>
    <name type="common">Woodchuck</name>
    <dbReference type="NCBI Taxonomy" id="9995"/>
    <lineage>
        <taxon>Eukaryota</taxon>
        <taxon>Metazoa</taxon>
        <taxon>Chordata</taxon>
        <taxon>Craniata</taxon>
        <taxon>Vertebrata</taxon>
        <taxon>Euteleostomi</taxon>
        <taxon>Mammalia</taxon>
        <taxon>Eutheria</taxon>
        <taxon>Euarchontoglires</taxon>
        <taxon>Glires</taxon>
        <taxon>Rodentia</taxon>
        <taxon>Sciuromorpha</taxon>
        <taxon>Sciuridae</taxon>
        <taxon>Xerinae</taxon>
        <taxon>Marmotini</taxon>
        <taxon>Marmota</taxon>
    </lineage>
</organism>
<feature type="region of interest" description="Disordered" evidence="1">
    <location>
        <begin position="146"/>
        <end position="172"/>
    </location>
</feature>
<feature type="compositionally biased region" description="Polar residues" evidence="1">
    <location>
        <begin position="369"/>
        <end position="378"/>
    </location>
</feature>
<name>A0A5E4BY41_MARMO</name>
<dbReference type="Proteomes" id="UP000335636">
    <property type="component" value="Unassembled WGS sequence"/>
</dbReference>